<name>A0ABP5QAA0_9MICO</name>
<dbReference type="Proteomes" id="UP001500929">
    <property type="component" value="Unassembled WGS sequence"/>
</dbReference>
<evidence type="ECO:0000313" key="1">
    <source>
        <dbReference type="EMBL" id="GAA2230177.1"/>
    </source>
</evidence>
<accession>A0ABP5QAA0</accession>
<proteinExistence type="predicted"/>
<gene>
    <name evidence="1" type="ORF">GCM10009851_13660</name>
</gene>
<protein>
    <submittedName>
        <fullName evidence="1">Uncharacterized protein</fullName>
    </submittedName>
</protein>
<evidence type="ECO:0000313" key="2">
    <source>
        <dbReference type="Proteomes" id="UP001500929"/>
    </source>
</evidence>
<comment type="caution">
    <text evidence="1">The sequence shown here is derived from an EMBL/GenBank/DDBJ whole genome shotgun (WGS) entry which is preliminary data.</text>
</comment>
<dbReference type="RefSeq" id="WP_259478863.1">
    <property type="nucleotide sequence ID" value="NZ_BAAAQY010000003.1"/>
</dbReference>
<reference evidence="2" key="1">
    <citation type="journal article" date="2019" name="Int. J. Syst. Evol. Microbiol.">
        <title>The Global Catalogue of Microorganisms (GCM) 10K type strain sequencing project: providing services to taxonomists for standard genome sequencing and annotation.</title>
        <authorList>
            <consortium name="The Broad Institute Genomics Platform"/>
            <consortium name="The Broad Institute Genome Sequencing Center for Infectious Disease"/>
            <person name="Wu L."/>
            <person name="Ma J."/>
        </authorList>
    </citation>
    <scope>NUCLEOTIDE SEQUENCE [LARGE SCALE GENOMIC DNA]</scope>
    <source>
        <strain evidence="2">JCM 16117</strain>
    </source>
</reference>
<keyword evidence="2" id="KW-1185">Reference proteome</keyword>
<dbReference type="EMBL" id="BAAAQY010000003">
    <property type="protein sequence ID" value="GAA2230177.1"/>
    <property type="molecule type" value="Genomic_DNA"/>
</dbReference>
<sequence length="282" mass="30574">MGMVDGNGLIEWEGGLFDPAGDLLPRVRWAFEHIRAEGIRILLNEAGRPYGVPSDRYATSAANTQSGRSTVWYQWGRYLRGETPSAANPALGPYASEHTQGKAIDSNTSDMSARTRILRMVGMINTIASESWHSAIRFDSQVDLSAYASGGYTPISPALTDEDILLANIEDLKDVLSAILTTIATSDDATKTATIVRNYVAESQNTVATALIYPDGTAVKLNAQQDVDAAVVAHAIVYGLKPTNDKLSSPRDRFGSQLVTAQWQAFWKNYPGTKVGFDKDGL</sequence>
<organism evidence="1 2">
    <name type="scientific">Herbiconiux moechotypicola</name>
    <dbReference type="NCBI Taxonomy" id="637393"/>
    <lineage>
        <taxon>Bacteria</taxon>
        <taxon>Bacillati</taxon>
        <taxon>Actinomycetota</taxon>
        <taxon>Actinomycetes</taxon>
        <taxon>Micrococcales</taxon>
        <taxon>Microbacteriaceae</taxon>
        <taxon>Herbiconiux</taxon>
    </lineage>
</organism>